<dbReference type="eggNOG" id="ENOG502RE5U">
    <property type="taxonomic scope" value="Eukaryota"/>
</dbReference>
<dbReference type="AlphaFoldDB" id="I2FNZ0"/>
<evidence type="ECO:0000313" key="1">
    <source>
        <dbReference type="EMBL" id="CCF48633.1"/>
    </source>
</evidence>
<accession>I2FNZ0</accession>
<protein>
    <submittedName>
        <fullName evidence="1">Related to monocarboxylate permease</fullName>
    </submittedName>
</protein>
<reference evidence="1 2" key="1">
    <citation type="journal article" date="2012" name="Plant Cell">
        <title>Genome comparison of barley and maize smut fungi reveals targeted loss of RNA silencing components and species-specific presence of transposable elements.</title>
        <authorList>
            <person name="Laurie J.D."/>
            <person name="Ali S."/>
            <person name="Linning R."/>
            <person name="Mannhaupt G."/>
            <person name="Wong P."/>
            <person name="Gueldener U."/>
            <person name="Muensterkoetter M."/>
            <person name="Moore R."/>
            <person name="Kahmann R."/>
            <person name="Bakkeren G."/>
            <person name="Schirawski J."/>
        </authorList>
    </citation>
    <scope>NUCLEOTIDE SEQUENCE [LARGE SCALE GENOMIC DNA]</scope>
    <source>
        <strain evidence="2">Uh4875-4</strain>
    </source>
</reference>
<dbReference type="EMBL" id="CAGI01000136">
    <property type="protein sequence ID" value="CCF48633.1"/>
    <property type="molecule type" value="Genomic_DNA"/>
</dbReference>
<sequence length="252" mass="27579">MSSCYNTHSWSSANDATPTSSHCQIIPRLRLHEDSAPTAEPLPPPSSAVPLASLVAHSPLEPLFLGMDDDAVITPLPSLYLAPIVPNPMGNDHSLVSPAIDLYEVNSRCAALEMMNLECQAVWEAELAQSPTPPPAADEVIDTILLAPQAETPVYRLVVQPLTPPPHWVARRTPPPDCHLPSNGEIAGWSEQFVMAKLLTQVTDHYYPPDWDIPVGSLPAKCLHCLVMLRLMEGCMPWPSWQCRCCFNLGIP</sequence>
<name>I2FNZ0_USTHO</name>
<dbReference type="HOGENOM" id="CLU_089423_0_0_1"/>
<gene>
    <name evidence="1" type="ORF">UHOR_17001</name>
</gene>
<evidence type="ECO:0000313" key="2">
    <source>
        <dbReference type="Proteomes" id="UP000006174"/>
    </source>
</evidence>
<dbReference type="Proteomes" id="UP000006174">
    <property type="component" value="Unassembled WGS sequence"/>
</dbReference>
<proteinExistence type="predicted"/>
<comment type="caution">
    <text evidence="1">The sequence shown here is derived from an EMBL/GenBank/DDBJ whole genome shotgun (WGS) entry which is preliminary data.</text>
</comment>
<organism evidence="1 2">
    <name type="scientific">Ustilago hordei</name>
    <name type="common">Barley covered smut fungus</name>
    <dbReference type="NCBI Taxonomy" id="120017"/>
    <lineage>
        <taxon>Eukaryota</taxon>
        <taxon>Fungi</taxon>
        <taxon>Dikarya</taxon>
        <taxon>Basidiomycota</taxon>
        <taxon>Ustilaginomycotina</taxon>
        <taxon>Ustilaginomycetes</taxon>
        <taxon>Ustilaginales</taxon>
        <taxon>Ustilaginaceae</taxon>
        <taxon>Ustilago</taxon>
    </lineage>
</organism>
<keyword evidence="2" id="KW-1185">Reference proteome</keyword>